<dbReference type="InterPro" id="IPR041522">
    <property type="entry name" value="CdaR_GGDEF"/>
</dbReference>
<dbReference type="Gene3D" id="3.30.1380.20">
    <property type="entry name" value="Trafficking protein particle complex subunit 3"/>
    <property type="match status" value="1"/>
</dbReference>
<feature type="domain" description="4-vinyl reductase 4VR" evidence="3">
    <location>
        <begin position="112"/>
        <end position="174"/>
    </location>
</feature>
<feature type="coiled-coil region" evidence="2">
    <location>
        <begin position="195"/>
        <end position="222"/>
    </location>
</feature>
<reference evidence="5" key="1">
    <citation type="journal article" date="2019" name="Int. J. Syst. Evol. Microbiol.">
        <title>The Global Catalogue of Microorganisms (GCM) 10K type strain sequencing project: providing services to taxonomists for standard genome sequencing and annotation.</title>
        <authorList>
            <consortium name="The Broad Institute Genomics Platform"/>
            <consortium name="The Broad Institute Genome Sequencing Center for Infectious Disease"/>
            <person name="Wu L."/>
            <person name="Ma J."/>
        </authorList>
    </citation>
    <scope>NUCLEOTIDE SEQUENCE [LARGE SCALE GENOMIC DNA]</scope>
    <source>
        <strain evidence="5">CGMCC 1.15790</strain>
    </source>
</reference>
<comment type="caution">
    <text evidence="4">The sequence shown here is derived from an EMBL/GenBank/DDBJ whole genome shotgun (WGS) entry which is preliminary data.</text>
</comment>
<dbReference type="Proteomes" id="UP001596143">
    <property type="component" value="Unassembled WGS sequence"/>
</dbReference>
<comment type="similarity">
    <text evidence="1">Belongs to the CdaR family.</text>
</comment>
<keyword evidence="5" id="KW-1185">Reference proteome</keyword>
<dbReference type="InterPro" id="IPR024096">
    <property type="entry name" value="NO_sig/Golgi_transp_ligand-bd"/>
</dbReference>
<sequence length="622" mass="72328">MEIKVPREMYSIEETNNDRKIITSSSVFGILFDQLKKNIGENRVKSFLFHFGWEMGVKDGKKALKKNLPIEAMIKYGPRLHIKNGHISGINHQCRVQLNRDKKVISVLGQGVWLDSYEAREYRKMQGLSNTPVCHTLTGYASGYMSTILKKTLLAKELTCVGCGDKECSWVIKTIEQWENDKEEDLNLFKRQTIINELSYTYDQLLEQRKFLEELADFQKQLTEKIASGSDLKKLADKAFEIINIPIIIENTESEKITYTGLTEEQYEVLTNDMEQSMKEGTLRQKNYKGRFKGKTITTEIQKRLVTPIIVQKRVIGYCYFVYDVYDRSVEKSFEKDFILLDRFSNAVSLVLLNEKTEFESFERMKGNFLEKIIDGSLPKNEIIKRGNFIGIDLTKPFYIMMIDYKYNENSIEEEFKLYEQIYEYTTRYFNKKNLNVLVGHDDSKLIAYITADNFDNQHIHKLMTDFYTYLKSQLQKIQIFIGISDVGKDIQNINKYVEEAHTSLGLGNNDNVTFFNDLGILGILISSKNKKAIRLLAEKELSPIFNSKNADELLKTLYYYLRNGRKLEQTTIDLSLSIGGLRHRIRKIEELLKKDLRDADVCHELLLVIQSLIALGEWNVK</sequence>
<keyword evidence="2" id="KW-0175">Coiled coil</keyword>
<dbReference type="PANTHER" id="PTHR33744">
    <property type="entry name" value="CARBOHYDRATE DIACID REGULATOR"/>
    <property type="match status" value="1"/>
</dbReference>
<dbReference type="Gene3D" id="1.10.10.2840">
    <property type="entry name" value="PucR C-terminal helix-turn-helix domain"/>
    <property type="match status" value="1"/>
</dbReference>
<dbReference type="InterPro" id="IPR010523">
    <property type="entry name" value="XylR_N"/>
</dbReference>
<dbReference type="Pfam" id="PF17853">
    <property type="entry name" value="GGDEF_2"/>
    <property type="match status" value="1"/>
</dbReference>
<protein>
    <submittedName>
        <fullName evidence="4">Helix-turn-helix domain-containing protein</fullName>
    </submittedName>
</protein>
<dbReference type="InterPro" id="IPR025736">
    <property type="entry name" value="PucR_C-HTH_dom"/>
</dbReference>
<accession>A0ABW0U272</accession>
<dbReference type="Pfam" id="PF02830">
    <property type="entry name" value="V4R"/>
    <property type="match status" value="1"/>
</dbReference>
<evidence type="ECO:0000313" key="5">
    <source>
        <dbReference type="Proteomes" id="UP001596143"/>
    </source>
</evidence>
<dbReference type="InterPro" id="IPR004096">
    <property type="entry name" value="V4R"/>
</dbReference>
<proteinExistence type="inferred from homology"/>
<organism evidence="4 5">
    <name type="scientific">Aliibacillus thermotolerans</name>
    <dbReference type="NCBI Taxonomy" id="1834418"/>
    <lineage>
        <taxon>Bacteria</taxon>
        <taxon>Bacillati</taxon>
        <taxon>Bacillota</taxon>
        <taxon>Bacilli</taxon>
        <taxon>Bacillales</taxon>
        <taxon>Bacillaceae</taxon>
        <taxon>Aliibacillus</taxon>
    </lineage>
</organism>
<dbReference type="InterPro" id="IPR051448">
    <property type="entry name" value="CdaR-like_regulators"/>
</dbReference>
<dbReference type="SMART" id="SM00989">
    <property type="entry name" value="V4R"/>
    <property type="match status" value="1"/>
</dbReference>
<dbReference type="RefSeq" id="WP_270895726.1">
    <property type="nucleotide sequence ID" value="NZ_JBHSPF010000005.1"/>
</dbReference>
<dbReference type="SUPFAM" id="SSF111126">
    <property type="entry name" value="Ligand-binding domain in the NO signalling and Golgi transport"/>
    <property type="match status" value="1"/>
</dbReference>
<name>A0ABW0U272_9BACI</name>
<dbReference type="InterPro" id="IPR042070">
    <property type="entry name" value="PucR_C-HTH_sf"/>
</dbReference>
<evidence type="ECO:0000259" key="3">
    <source>
        <dbReference type="SMART" id="SM00989"/>
    </source>
</evidence>
<evidence type="ECO:0000313" key="4">
    <source>
        <dbReference type="EMBL" id="MFC5627463.1"/>
    </source>
</evidence>
<gene>
    <name evidence="4" type="ORF">ACFPTR_00945</name>
</gene>
<evidence type="ECO:0000256" key="1">
    <source>
        <dbReference type="ARBA" id="ARBA00006754"/>
    </source>
</evidence>
<dbReference type="PANTHER" id="PTHR33744:SF1">
    <property type="entry name" value="DNA-BINDING TRANSCRIPTIONAL ACTIVATOR ADER"/>
    <property type="match status" value="1"/>
</dbReference>
<dbReference type="Pfam" id="PF06505">
    <property type="entry name" value="XylR_N"/>
    <property type="match status" value="1"/>
</dbReference>
<dbReference type="EMBL" id="JBHSPF010000005">
    <property type="protein sequence ID" value="MFC5627463.1"/>
    <property type="molecule type" value="Genomic_DNA"/>
</dbReference>
<evidence type="ECO:0000256" key="2">
    <source>
        <dbReference type="SAM" id="Coils"/>
    </source>
</evidence>
<dbReference type="Pfam" id="PF13556">
    <property type="entry name" value="HTH_30"/>
    <property type="match status" value="1"/>
</dbReference>